<feature type="compositionally biased region" description="Basic and acidic residues" evidence="1">
    <location>
        <begin position="9"/>
        <end position="21"/>
    </location>
</feature>
<sequence length="90" mass="10604">MLNVTSSMQEKRITSNDHPETACKCHCKTKHRAHPEIDQKRKVLRRKAEVDIERNIKEKKMQAFQKRRNIKLGNLQRNYMSGAHQAHAVQ</sequence>
<protein>
    <submittedName>
        <fullName evidence="2">Uncharacterized protein</fullName>
    </submittedName>
</protein>
<evidence type="ECO:0000256" key="1">
    <source>
        <dbReference type="SAM" id="MobiDB-lite"/>
    </source>
</evidence>
<keyword evidence="5" id="KW-1185">Reference proteome</keyword>
<dbReference type="EMBL" id="BPLQ01004122">
    <property type="protein sequence ID" value="GIY05732.1"/>
    <property type="molecule type" value="Genomic_DNA"/>
</dbReference>
<feature type="region of interest" description="Disordered" evidence="1">
    <location>
        <begin position="1"/>
        <end position="21"/>
    </location>
</feature>
<organism evidence="2 5">
    <name type="scientific">Caerostris darwini</name>
    <dbReference type="NCBI Taxonomy" id="1538125"/>
    <lineage>
        <taxon>Eukaryota</taxon>
        <taxon>Metazoa</taxon>
        <taxon>Ecdysozoa</taxon>
        <taxon>Arthropoda</taxon>
        <taxon>Chelicerata</taxon>
        <taxon>Arachnida</taxon>
        <taxon>Araneae</taxon>
        <taxon>Araneomorphae</taxon>
        <taxon>Entelegynae</taxon>
        <taxon>Araneoidea</taxon>
        <taxon>Araneidae</taxon>
        <taxon>Caerostris</taxon>
    </lineage>
</organism>
<evidence type="ECO:0000313" key="4">
    <source>
        <dbReference type="EMBL" id="GIY05734.1"/>
    </source>
</evidence>
<name>A0AAV4QBX3_9ARAC</name>
<gene>
    <name evidence="2" type="ORF">CDAR_564901</name>
    <name evidence="3" type="ORF">CDAR_564911</name>
    <name evidence="4" type="ORF">CDAR_564921</name>
</gene>
<proteinExistence type="predicted"/>
<dbReference type="EMBL" id="BPLQ01004122">
    <property type="protein sequence ID" value="GIY05733.1"/>
    <property type="molecule type" value="Genomic_DNA"/>
</dbReference>
<evidence type="ECO:0000313" key="2">
    <source>
        <dbReference type="EMBL" id="GIY05732.1"/>
    </source>
</evidence>
<comment type="caution">
    <text evidence="2">The sequence shown here is derived from an EMBL/GenBank/DDBJ whole genome shotgun (WGS) entry which is preliminary data.</text>
</comment>
<reference evidence="2 5" key="1">
    <citation type="submission" date="2021-06" db="EMBL/GenBank/DDBJ databases">
        <title>Caerostris darwini draft genome.</title>
        <authorList>
            <person name="Kono N."/>
            <person name="Arakawa K."/>
        </authorList>
    </citation>
    <scope>NUCLEOTIDE SEQUENCE [LARGE SCALE GENOMIC DNA]</scope>
</reference>
<evidence type="ECO:0000313" key="5">
    <source>
        <dbReference type="Proteomes" id="UP001054837"/>
    </source>
</evidence>
<dbReference type="EMBL" id="BPLQ01004122">
    <property type="protein sequence ID" value="GIY05734.1"/>
    <property type="molecule type" value="Genomic_DNA"/>
</dbReference>
<dbReference type="AlphaFoldDB" id="A0AAV4QBX3"/>
<evidence type="ECO:0000313" key="3">
    <source>
        <dbReference type="EMBL" id="GIY05733.1"/>
    </source>
</evidence>
<dbReference type="Proteomes" id="UP001054837">
    <property type="component" value="Unassembled WGS sequence"/>
</dbReference>
<accession>A0AAV4QBX3</accession>